<dbReference type="InterPro" id="IPR009597">
    <property type="entry name" value="DUF1206"/>
</dbReference>
<feature type="transmembrane region" description="Helical" evidence="2">
    <location>
        <begin position="155"/>
        <end position="178"/>
    </location>
</feature>
<proteinExistence type="predicted"/>
<gene>
    <name evidence="4" type="ORF">GCM10022377_23180</name>
</gene>
<organism evidence="4 5">
    <name type="scientific">Zhihengliuella alba</name>
    <dbReference type="NCBI Taxonomy" id="547018"/>
    <lineage>
        <taxon>Bacteria</taxon>
        <taxon>Bacillati</taxon>
        <taxon>Actinomycetota</taxon>
        <taxon>Actinomycetes</taxon>
        <taxon>Micrococcales</taxon>
        <taxon>Micrococcaceae</taxon>
        <taxon>Zhihengliuella</taxon>
    </lineage>
</organism>
<feature type="transmembrane region" description="Helical" evidence="2">
    <location>
        <begin position="249"/>
        <end position="268"/>
    </location>
</feature>
<feature type="region of interest" description="Disordered" evidence="1">
    <location>
        <begin position="1"/>
        <end position="23"/>
    </location>
</feature>
<evidence type="ECO:0000256" key="2">
    <source>
        <dbReference type="SAM" id="Phobius"/>
    </source>
</evidence>
<feature type="compositionally biased region" description="Basic and acidic residues" evidence="1">
    <location>
        <begin position="14"/>
        <end position="23"/>
    </location>
</feature>
<reference evidence="5" key="1">
    <citation type="journal article" date="2019" name="Int. J. Syst. Evol. Microbiol.">
        <title>The Global Catalogue of Microorganisms (GCM) 10K type strain sequencing project: providing services to taxonomists for standard genome sequencing and annotation.</title>
        <authorList>
            <consortium name="The Broad Institute Genomics Platform"/>
            <consortium name="The Broad Institute Genome Sequencing Center for Infectious Disease"/>
            <person name="Wu L."/>
            <person name="Ma J."/>
        </authorList>
    </citation>
    <scope>NUCLEOTIDE SEQUENCE [LARGE SCALE GENOMIC DNA]</scope>
    <source>
        <strain evidence="5">JCM 16961</strain>
    </source>
</reference>
<feature type="transmembrane region" description="Helical" evidence="2">
    <location>
        <begin position="199"/>
        <end position="229"/>
    </location>
</feature>
<name>A0ABP7DSB4_9MICC</name>
<keyword evidence="2" id="KW-1133">Transmembrane helix</keyword>
<dbReference type="Proteomes" id="UP001501536">
    <property type="component" value="Unassembled WGS sequence"/>
</dbReference>
<feature type="compositionally biased region" description="Polar residues" evidence="1">
    <location>
        <begin position="1"/>
        <end position="13"/>
    </location>
</feature>
<feature type="transmembrane region" description="Helical" evidence="2">
    <location>
        <begin position="80"/>
        <end position="101"/>
    </location>
</feature>
<evidence type="ECO:0000313" key="4">
    <source>
        <dbReference type="EMBL" id="GAA3708825.1"/>
    </source>
</evidence>
<comment type="caution">
    <text evidence="4">The sequence shown here is derived from an EMBL/GenBank/DDBJ whole genome shotgun (WGS) entry which is preliminary data.</text>
</comment>
<feature type="transmembrane region" description="Helical" evidence="2">
    <location>
        <begin position="113"/>
        <end position="135"/>
    </location>
</feature>
<keyword evidence="2" id="KW-0472">Membrane</keyword>
<evidence type="ECO:0000256" key="1">
    <source>
        <dbReference type="SAM" id="MobiDB-lite"/>
    </source>
</evidence>
<protein>
    <submittedName>
        <fullName evidence="4">DUF1206 domain-containing protein</fullName>
    </submittedName>
</protein>
<keyword evidence="5" id="KW-1185">Reference proteome</keyword>
<dbReference type="Pfam" id="PF06724">
    <property type="entry name" value="DUF1206"/>
    <property type="match status" value="3"/>
</dbReference>
<dbReference type="EMBL" id="BAABCJ010000006">
    <property type="protein sequence ID" value="GAA3708825.1"/>
    <property type="molecule type" value="Genomic_DNA"/>
</dbReference>
<sequence>MLSAMTGTAPSQRDSGDSRPVEAARSAAHDGRFAAVARSGYATSGLLHMVLGWLTAIVASGGSASADYSGALQAVAAQPFGVVALVLAGAACALLGLWNAGRAVFGRDGVRSRLGAAGTTAVYLVIGLTVLRYAFGARSSASQSTRSLSAELMTNPLGSGLLIATGAVILIVAGYHVFKGVARKFLDDLKGLPNTPVRGTVTVLGTAGYVAKGLVLGALGLLFVVATVQHDPSDSSGLDGAVQAVRDQPFGPSILLALAIGLVLYGAYQIVRARYDTME</sequence>
<feature type="domain" description="DUF1206" evidence="3">
    <location>
        <begin position="40"/>
        <end position="105"/>
    </location>
</feature>
<evidence type="ECO:0000259" key="3">
    <source>
        <dbReference type="Pfam" id="PF06724"/>
    </source>
</evidence>
<feature type="domain" description="DUF1206" evidence="3">
    <location>
        <begin position="114"/>
        <end position="182"/>
    </location>
</feature>
<evidence type="ECO:0000313" key="5">
    <source>
        <dbReference type="Proteomes" id="UP001501536"/>
    </source>
</evidence>
<keyword evidence="2" id="KW-0812">Transmembrane</keyword>
<accession>A0ABP7DSB4</accession>
<feature type="transmembrane region" description="Helical" evidence="2">
    <location>
        <begin position="41"/>
        <end position="60"/>
    </location>
</feature>
<feature type="domain" description="DUF1206" evidence="3">
    <location>
        <begin position="207"/>
        <end position="276"/>
    </location>
</feature>